<keyword evidence="1" id="KW-0732">Signal</keyword>
<dbReference type="EMBL" id="CP134878">
    <property type="protein sequence ID" value="WNM19434.1"/>
    <property type="molecule type" value="Genomic_DNA"/>
</dbReference>
<dbReference type="SUPFAM" id="SSF160574">
    <property type="entry name" value="BT0923-like"/>
    <property type="match status" value="1"/>
</dbReference>
<evidence type="ECO:0000313" key="4">
    <source>
        <dbReference type="Proteomes" id="UP001304515"/>
    </source>
</evidence>
<evidence type="ECO:0000313" key="2">
    <source>
        <dbReference type="EMBL" id="WNM19434.1"/>
    </source>
</evidence>
<organism evidence="2">
    <name type="scientific">Flavobacterium capsici</name>
    <dbReference type="NCBI Taxonomy" id="3075618"/>
    <lineage>
        <taxon>Bacteria</taxon>
        <taxon>Pseudomonadati</taxon>
        <taxon>Bacteroidota</taxon>
        <taxon>Flavobacteriia</taxon>
        <taxon>Flavobacteriales</taxon>
        <taxon>Flavobacteriaceae</taxon>
        <taxon>Flavobacterium</taxon>
    </lineage>
</organism>
<feature type="signal peptide" evidence="1">
    <location>
        <begin position="1"/>
        <end position="19"/>
    </location>
</feature>
<evidence type="ECO:0008006" key="5">
    <source>
        <dbReference type="Google" id="ProtNLM"/>
    </source>
</evidence>
<accession>A0AA96EY54</accession>
<proteinExistence type="predicted"/>
<dbReference type="EMBL" id="CP134890">
    <property type="protein sequence ID" value="WNM20823.1"/>
    <property type="molecule type" value="Genomic_DNA"/>
</dbReference>
<evidence type="ECO:0000256" key="1">
    <source>
        <dbReference type="SAM" id="SignalP"/>
    </source>
</evidence>
<feature type="chain" id="PRO_5044705116" description="Nicotinate-nucleotide adenylyltransferase" evidence="1">
    <location>
        <begin position="20"/>
        <end position="181"/>
    </location>
</feature>
<keyword evidence="4" id="KW-1185">Reference proteome</keyword>
<gene>
    <name evidence="3" type="ORF">RN605_09005</name>
    <name evidence="2" type="ORF">RN608_01835</name>
</gene>
<reference evidence="2 4" key="1">
    <citation type="submission" date="2023-09" db="EMBL/GenBank/DDBJ databases">
        <title>Flavobacterium sp. a novel bacteria isolate from Pepper rhizosphere.</title>
        <authorList>
            <person name="Peng Y."/>
            <person name="Lee J."/>
        </authorList>
    </citation>
    <scope>NUCLEOTIDE SEQUENCE</scope>
    <source>
        <strain evidence="2">PMR2A8</strain>
        <strain evidence="3 4">PMTSA4</strain>
    </source>
</reference>
<dbReference type="RefSeq" id="WP_313324326.1">
    <property type="nucleotide sequence ID" value="NZ_CP134878.1"/>
</dbReference>
<sequence>MKSIISVLVVLAFAIPTFSQETNYTGKFDDTSKNIKLPAVVIKKVGEDFSVYLPEIENQDSKINYIQNTFIAYDLGKDLEGYDNFLVYMDIKDASLVATYNEKGKLIKVVEKYDNVRLPNIVLNKILKEYPNWRIIKDRYSYSQEEGDVTKKHYDVLLEKNNQVQKIVIASNGEFIKRKTN</sequence>
<dbReference type="KEGG" id="fcj:RN605_09005"/>
<accession>A0AA96EVU3</accession>
<evidence type="ECO:0000313" key="3">
    <source>
        <dbReference type="EMBL" id="WNM20823.1"/>
    </source>
</evidence>
<dbReference type="AlphaFoldDB" id="A0AA96EVU3"/>
<protein>
    <recommendedName>
        <fullName evidence="5">Nicotinate-nucleotide adenylyltransferase</fullName>
    </recommendedName>
</protein>
<dbReference type="Proteomes" id="UP001304515">
    <property type="component" value="Chromosome"/>
</dbReference>
<name>A0AA96EVU3_9FLAO</name>